<keyword evidence="2" id="KW-1185">Reference proteome</keyword>
<dbReference type="Proteomes" id="UP000297982">
    <property type="component" value="Unassembled WGS sequence"/>
</dbReference>
<dbReference type="PANTHER" id="PTHR39166">
    <property type="entry name" value="BLL1166 PROTEIN"/>
    <property type="match status" value="1"/>
</dbReference>
<comment type="caution">
    <text evidence="1">The sequence shown here is derived from an EMBL/GenBank/DDBJ whole genome shotgun (WGS) entry which is preliminary data.</text>
</comment>
<dbReference type="STRING" id="192814.GCA_900166575_00611"/>
<evidence type="ECO:0000313" key="2">
    <source>
        <dbReference type="Proteomes" id="UP000297982"/>
    </source>
</evidence>
<proteinExistence type="predicted"/>
<dbReference type="InterPro" id="IPR009267">
    <property type="entry name" value="NTP_transf_6"/>
</dbReference>
<accession>A0A4Z0H157</accession>
<sequence length="195" mass="22614">MKNERDILEAIRQDRWMMDKLEAVKTLDLPDWWISAGFVRSKIWDVMHGFRARTPLPDIDVIYFDSGDIRESEEKKLEAKLRSLVPETPWSVKNQARMHVISDMPPYFSSIDGIAHFPETVTALGVKLNEKDDLELAAPWGVEDVIRLEVRPTPVYASEKRIGVYKNRVGKKNWVEKWDGLKVFGHDGEFIYPSN</sequence>
<dbReference type="RefSeq" id="WP_135326433.1">
    <property type="nucleotide sequence ID" value="NZ_SRJC01000001.1"/>
</dbReference>
<dbReference type="EMBL" id="SRJC01000001">
    <property type="protein sequence ID" value="TGB03719.1"/>
    <property type="molecule type" value="Genomic_DNA"/>
</dbReference>
<dbReference type="Pfam" id="PF06042">
    <property type="entry name" value="NTP_transf_6"/>
    <property type="match status" value="1"/>
</dbReference>
<gene>
    <name evidence="1" type="ORF">E4663_01570</name>
</gene>
<organism evidence="1 2">
    <name type="scientific">Halobacillus salinus</name>
    <dbReference type="NCBI Taxonomy" id="192814"/>
    <lineage>
        <taxon>Bacteria</taxon>
        <taxon>Bacillati</taxon>
        <taxon>Bacillota</taxon>
        <taxon>Bacilli</taxon>
        <taxon>Bacillales</taxon>
        <taxon>Bacillaceae</taxon>
        <taxon>Halobacillus</taxon>
    </lineage>
</organism>
<evidence type="ECO:0000313" key="1">
    <source>
        <dbReference type="EMBL" id="TGB03719.1"/>
    </source>
</evidence>
<dbReference type="AlphaFoldDB" id="A0A4Z0H157"/>
<keyword evidence="1" id="KW-0808">Transferase</keyword>
<reference evidence="1 2" key="1">
    <citation type="journal article" date="2003" name="Int. J. Syst. Evol. Microbiol.">
        <title>Halobacillus salinus sp. nov., isolated from a salt lake on the coast of the East Sea in Korea.</title>
        <authorList>
            <person name="Yoon J.H."/>
            <person name="Kang K.H."/>
            <person name="Park Y.H."/>
        </authorList>
    </citation>
    <scope>NUCLEOTIDE SEQUENCE [LARGE SCALE GENOMIC DNA]</scope>
    <source>
        <strain evidence="1 2">HSL-3</strain>
    </source>
</reference>
<dbReference type="GO" id="GO:0016740">
    <property type="term" value="F:transferase activity"/>
    <property type="evidence" value="ECO:0007669"/>
    <property type="project" value="UniProtKB-KW"/>
</dbReference>
<name>A0A4Z0H157_9BACI</name>
<dbReference type="PANTHER" id="PTHR39166:SF1">
    <property type="entry name" value="BLL1166 PROTEIN"/>
    <property type="match status" value="1"/>
</dbReference>
<protein>
    <submittedName>
        <fullName evidence="1">Nucleotidyltransferase family protein</fullName>
    </submittedName>
</protein>